<dbReference type="Proteomes" id="UP000307440">
    <property type="component" value="Unassembled WGS sequence"/>
</dbReference>
<keyword evidence="2" id="KW-1185">Reference proteome</keyword>
<sequence length="93" mass="10798">MSTDSRSGWWWSYFKPHPWRNHSDPSKKAEAFCGTSTATKPKAYCIACFNHHVLEVAAEDRLAVQSGRIARERTEEEIETYCKYISLNRCNKI</sequence>
<evidence type="ECO:0000313" key="2">
    <source>
        <dbReference type="Proteomes" id="UP000307440"/>
    </source>
</evidence>
<organism evidence="1 2">
    <name type="scientific">Coprinopsis marcescibilis</name>
    <name type="common">Agaric fungus</name>
    <name type="synonym">Psathyrella marcescibilis</name>
    <dbReference type="NCBI Taxonomy" id="230819"/>
    <lineage>
        <taxon>Eukaryota</taxon>
        <taxon>Fungi</taxon>
        <taxon>Dikarya</taxon>
        <taxon>Basidiomycota</taxon>
        <taxon>Agaricomycotina</taxon>
        <taxon>Agaricomycetes</taxon>
        <taxon>Agaricomycetidae</taxon>
        <taxon>Agaricales</taxon>
        <taxon>Agaricineae</taxon>
        <taxon>Psathyrellaceae</taxon>
        <taxon>Coprinopsis</taxon>
    </lineage>
</organism>
<accession>A0A5C3KCZ6</accession>
<proteinExistence type="predicted"/>
<evidence type="ECO:0000313" key="1">
    <source>
        <dbReference type="EMBL" id="TFK17851.1"/>
    </source>
</evidence>
<dbReference type="EMBL" id="ML210457">
    <property type="protein sequence ID" value="TFK17851.1"/>
    <property type="molecule type" value="Genomic_DNA"/>
</dbReference>
<protein>
    <submittedName>
        <fullName evidence="1">Uncharacterized protein</fullName>
    </submittedName>
</protein>
<name>A0A5C3KCZ6_COPMA</name>
<gene>
    <name evidence="1" type="ORF">FA15DRAFT_300858</name>
</gene>
<reference evidence="1 2" key="1">
    <citation type="journal article" date="2019" name="Nat. Ecol. Evol.">
        <title>Megaphylogeny resolves global patterns of mushroom evolution.</title>
        <authorList>
            <person name="Varga T."/>
            <person name="Krizsan K."/>
            <person name="Foldi C."/>
            <person name="Dima B."/>
            <person name="Sanchez-Garcia M."/>
            <person name="Sanchez-Ramirez S."/>
            <person name="Szollosi G.J."/>
            <person name="Szarkandi J.G."/>
            <person name="Papp V."/>
            <person name="Albert L."/>
            <person name="Andreopoulos W."/>
            <person name="Angelini C."/>
            <person name="Antonin V."/>
            <person name="Barry K.W."/>
            <person name="Bougher N.L."/>
            <person name="Buchanan P."/>
            <person name="Buyck B."/>
            <person name="Bense V."/>
            <person name="Catcheside P."/>
            <person name="Chovatia M."/>
            <person name="Cooper J."/>
            <person name="Damon W."/>
            <person name="Desjardin D."/>
            <person name="Finy P."/>
            <person name="Geml J."/>
            <person name="Haridas S."/>
            <person name="Hughes K."/>
            <person name="Justo A."/>
            <person name="Karasinski D."/>
            <person name="Kautmanova I."/>
            <person name="Kiss B."/>
            <person name="Kocsube S."/>
            <person name="Kotiranta H."/>
            <person name="LaButti K.M."/>
            <person name="Lechner B.E."/>
            <person name="Liimatainen K."/>
            <person name="Lipzen A."/>
            <person name="Lukacs Z."/>
            <person name="Mihaltcheva S."/>
            <person name="Morgado L.N."/>
            <person name="Niskanen T."/>
            <person name="Noordeloos M.E."/>
            <person name="Ohm R.A."/>
            <person name="Ortiz-Santana B."/>
            <person name="Ovrebo C."/>
            <person name="Racz N."/>
            <person name="Riley R."/>
            <person name="Savchenko A."/>
            <person name="Shiryaev A."/>
            <person name="Soop K."/>
            <person name="Spirin V."/>
            <person name="Szebenyi C."/>
            <person name="Tomsovsky M."/>
            <person name="Tulloss R.E."/>
            <person name="Uehling J."/>
            <person name="Grigoriev I.V."/>
            <person name="Vagvolgyi C."/>
            <person name="Papp T."/>
            <person name="Martin F.M."/>
            <person name="Miettinen O."/>
            <person name="Hibbett D.S."/>
            <person name="Nagy L.G."/>
        </authorList>
    </citation>
    <scope>NUCLEOTIDE SEQUENCE [LARGE SCALE GENOMIC DNA]</scope>
    <source>
        <strain evidence="1 2">CBS 121175</strain>
    </source>
</reference>
<dbReference type="AlphaFoldDB" id="A0A5C3KCZ6"/>